<comment type="caution">
    <text evidence="2">The sequence shown here is derived from an EMBL/GenBank/DDBJ whole genome shotgun (WGS) entry which is preliminary data.</text>
</comment>
<sequence>MLPLLGGVLSACGGGSGGSAADLSSSTKLTQAGDALTDSASTGSPATVVPEVLASQALPTSPPTASPSPAASSASSNTVSDDSTAALDATALKAIPLPTPDPGVLLMLVPDTQSMTDPRIAAWQDAASEEGVRLRAITDSQFLALGTGAKAFAGLILPDSLHTQASDTLIAAIRAYAQNQGQIMLVYDFGALLPNGFYPASGPSRLSDLAGVQYIRYAELLNQTTGLGPVRALRPTLRSLLVPPGKSLPYVAPGTLSTTAISTVNAASASARDTGLIGAAGITNNTALYLPVSRSDPGGAKGFDPQQFMALRSPQAGSAALSAAKPRPITINFGQAFTSSRLANVSQLSLNAPSSTKLLNATAADPVDAYSGYLLGNLVYPVYATSGAFGGSANPAQQVLADSPQFGLVAGLNPVGTGQVMFVNLPLTYLKGRTDALPMHGFLHYFARNVLKLPHLSAMPNGVAGMTFDWHLDSKAAQAPTLSLMSKNVFKDPGALFSIEMTAGPDTIAAGDQLGWNLKANYPAQWIMVTFDNDGHSVGSHGGWIHDFYGEQANDTNASSPTGGACGKPPALDNFLQCLVLNRQAVDSHVGRPARGYSAPQGNNPTWAMNWLEAQGVVATYFAGHTGLGVTRQYRDGALANPSLWVSPVTPQGFYATFEEFQAYNVPKTEVTQWYRDLIDFNIAQNTSRMVYAHPPGAQLWYDVLSGLFSYAKTQRDAGQLAWYPMTRMADFMSTRLQVTWTQTLNASTGVTLFSASHPVTLKEMVWRLPKSRYPNAPVLVSGAATIGLSDSSYWLVKAQPGKALSFSVKS</sequence>
<feature type="region of interest" description="Disordered" evidence="1">
    <location>
        <begin position="57"/>
        <end position="82"/>
    </location>
</feature>
<proteinExistence type="predicted"/>
<evidence type="ECO:0000313" key="2">
    <source>
        <dbReference type="EMBL" id="MDD0815969.1"/>
    </source>
</evidence>
<dbReference type="EMBL" id="JAQSIO010000005">
    <property type="protein sequence ID" value="MDD0815969.1"/>
    <property type="molecule type" value="Genomic_DNA"/>
</dbReference>
<dbReference type="SUPFAM" id="SSF88713">
    <property type="entry name" value="Glycoside hydrolase/deacetylase"/>
    <property type="match status" value="1"/>
</dbReference>
<reference evidence="2 3" key="1">
    <citation type="submission" date="2023-02" db="EMBL/GenBank/DDBJ databases">
        <title>Bacterial whole genome sequence for Curvibacter sp. HBC28.</title>
        <authorList>
            <person name="Le V."/>
            <person name="Ko S.-R."/>
            <person name="Ahn C.-Y."/>
            <person name="Oh H.-M."/>
        </authorList>
    </citation>
    <scope>NUCLEOTIDE SEQUENCE [LARGE SCALE GENOMIC DNA]</scope>
    <source>
        <strain evidence="2 3">HBC28</strain>
    </source>
</reference>
<evidence type="ECO:0000256" key="1">
    <source>
        <dbReference type="SAM" id="MobiDB-lite"/>
    </source>
</evidence>
<evidence type="ECO:0000313" key="3">
    <source>
        <dbReference type="Proteomes" id="UP001528672"/>
    </source>
</evidence>
<name>A0ABT5MJ96_9BURK</name>
<dbReference type="Proteomes" id="UP001528672">
    <property type="component" value="Unassembled WGS sequence"/>
</dbReference>
<dbReference type="Gene3D" id="3.40.50.880">
    <property type="match status" value="1"/>
</dbReference>
<dbReference type="Gene3D" id="3.20.20.370">
    <property type="entry name" value="Glycoside hydrolase/deacetylase"/>
    <property type="match status" value="1"/>
</dbReference>
<dbReference type="InterPro" id="IPR011330">
    <property type="entry name" value="Glyco_hydro/deAcase_b/a-brl"/>
</dbReference>
<feature type="compositionally biased region" description="Low complexity" evidence="1">
    <location>
        <begin position="67"/>
        <end position="82"/>
    </location>
</feature>
<organism evidence="2 3">
    <name type="scientific">Curvibacter microcysteis</name>
    <dbReference type="NCBI Taxonomy" id="3026419"/>
    <lineage>
        <taxon>Bacteria</taxon>
        <taxon>Pseudomonadati</taxon>
        <taxon>Pseudomonadota</taxon>
        <taxon>Betaproteobacteria</taxon>
        <taxon>Burkholderiales</taxon>
        <taxon>Comamonadaceae</taxon>
        <taxon>Curvibacter</taxon>
    </lineage>
</organism>
<dbReference type="InterPro" id="IPR029062">
    <property type="entry name" value="Class_I_gatase-like"/>
</dbReference>
<keyword evidence="3" id="KW-1185">Reference proteome</keyword>
<gene>
    <name evidence="2" type="ORF">PSQ39_15135</name>
</gene>
<accession>A0ABT5MJ96</accession>
<protein>
    <submittedName>
        <fullName evidence="2">Uncharacterized protein</fullName>
    </submittedName>
</protein>